<dbReference type="Proteomes" id="UP001596142">
    <property type="component" value="Unassembled WGS sequence"/>
</dbReference>
<evidence type="ECO:0000256" key="6">
    <source>
        <dbReference type="ARBA" id="ARBA00023196"/>
    </source>
</evidence>
<keyword evidence="4 8" id="KW-0406">Ion transport</keyword>
<evidence type="ECO:0000256" key="7">
    <source>
        <dbReference type="ARBA" id="ARBA00023310"/>
    </source>
</evidence>
<dbReference type="PROSITE" id="PS00389">
    <property type="entry name" value="ATPASE_DELTA"/>
    <property type="match status" value="1"/>
</dbReference>
<evidence type="ECO:0000313" key="9">
    <source>
        <dbReference type="EMBL" id="MFC5711507.1"/>
    </source>
</evidence>
<name>A0ABW0YJ84_9BACI</name>
<comment type="caution">
    <text evidence="9">The sequence shown here is derived from an EMBL/GenBank/DDBJ whole genome shotgun (WGS) entry which is preliminary data.</text>
</comment>
<comment type="subcellular location">
    <subcellularLocation>
        <location evidence="8">Cell membrane</location>
        <topology evidence="8">Peripheral membrane protein</topology>
    </subcellularLocation>
    <subcellularLocation>
        <location evidence="1">Membrane</location>
    </subcellularLocation>
</comment>
<dbReference type="SUPFAM" id="SSF47928">
    <property type="entry name" value="N-terminal domain of the delta subunit of the F1F0-ATP synthase"/>
    <property type="match status" value="1"/>
</dbReference>
<evidence type="ECO:0000256" key="4">
    <source>
        <dbReference type="ARBA" id="ARBA00023065"/>
    </source>
</evidence>
<comment type="function">
    <text evidence="8">F(1)F(0) ATP synthase produces ATP from ADP in the presence of a proton or sodium gradient. F-type ATPases consist of two structural domains, F(1) containing the extramembraneous catalytic core and F(0) containing the membrane proton channel, linked together by a central stalk and a peripheral stalk. During catalysis, ATP synthesis in the catalytic domain of F(1) is coupled via a rotary mechanism of the central stalk subunits to proton translocation.</text>
</comment>
<dbReference type="PRINTS" id="PR00125">
    <property type="entry name" value="ATPASEDELTA"/>
</dbReference>
<keyword evidence="3 8" id="KW-0375">Hydrogen ion transport</keyword>
<dbReference type="InterPro" id="IPR000711">
    <property type="entry name" value="ATPase_OSCP/dsu"/>
</dbReference>
<organism evidence="9 10">
    <name type="scientific">Thalassorhabdus alkalitolerans</name>
    <dbReference type="NCBI Taxonomy" id="2282697"/>
    <lineage>
        <taxon>Bacteria</taxon>
        <taxon>Bacillati</taxon>
        <taxon>Bacillota</taxon>
        <taxon>Bacilli</taxon>
        <taxon>Bacillales</taxon>
        <taxon>Bacillaceae</taxon>
        <taxon>Thalassorhabdus</taxon>
    </lineage>
</organism>
<evidence type="ECO:0000256" key="2">
    <source>
        <dbReference type="ARBA" id="ARBA00022448"/>
    </source>
</evidence>
<dbReference type="NCBIfam" id="TIGR01145">
    <property type="entry name" value="ATP_synt_delta"/>
    <property type="match status" value="1"/>
</dbReference>
<comment type="similarity">
    <text evidence="8">Belongs to the ATPase delta chain family.</text>
</comment>
<evidence type="ECO:0000313" key="10">
    <source>
        <dbReference type="Proteomes" id="UP001596142"/>
    </source>
</evidence>
<dbReference type="PANTHER" id="PTHR11910">
    <property type="entry name" value="ATP SYNTHASE DELTA CHAIN"/>
    <property type="match status" value="1"/>
</dbReference>
<evidence type="ECO:0000256" key="1">
    <source>
        <dbReference type="ARBA" id="ARBA00004370"/>
    </source>
</evidence>
<gene>
    <name evidence="8" type="primary">atpH</name>
    <name evidence="9" type="ORF">ACFPU1_01790</name>
</gene>
<dbReference type="RefSeq" id="WP_385937845.1">
    <property type="nucleotide sequence ID" value="NZ_JBHSOZ010000002.1"/>
</dbReference>
<sequence length="179" mass="20170">MSAIANRYGVALFQLAKEKGTLTQIGDELNAVQKVFQDNKKLQGLLNHPKVDMEKKKEVIKESFSPLSSTVRNTLLLLLERNRIDEVLPMVDKFQALADDEQGVGRAIAYTVKPLNEEEQKRISESFAKKVGKQTLYIENRIDNSLIGGVKLRIGDKIFDGSVKGQLTRIERELTSGRR</sequence>
<dbReference type="Gene3D" id="1.10.520.20">
    <property type="entry name" value="N-terminal domain of the delta subunit of the F1F0-ATP synthase"/>
    <property type="match status" value="1"/>
</dbReference>
<keyword evidence="8" id="KW-1003">Cell membrane</keyword>
<evidence type="ECO:0000256" key="3">
    <source>
        <dbReference type="ARBA" id="ARBA00022781"/>
    </source>
</evidence>
<dbReference type="HAMAP" id="MF_01416">
    <property type="entry name" value="ATP_synth_delta_bact"/>
    <property type="match status" value="1"/>
</dbReference>
<dbReference type="EMBL" id="JBHSOZ010000002">
    <property type="protein sequence ID" value="MFC5711507.1"/>
    <property type="molecule type" value="Genomic_DNA"/>
</dbReference>
<dbReference type="NCBIfam" id="NF004403">
    <property type="entry name" value="PRK05758.2-4"/>
    <property type="match status" value="1"/>
</dbReference>
<keyword evidence="6 8" id="KW-0139">CF(1)</keyword>
<proteinExistence type="inferred from homology"/>
<dbReference type="InterPro" id="IPR026015">
    <property type="entry name" value="ATP_synth_OSCP/delta_N_sf"/>
</dbReference>
<keyword evidence="7 8" id="KW-0066">ATP synthesis</keyword>
<dbReference type="InterPro" id="IPR020781">
    <property type="entry name" value="ATPase_OSCP/d_CS"/>
</dbReference>
<keyword evidence="5 8" id="KW-0472">Membrane</keyword>
<reference evidence="10" key="1">
    <citation type="journal article" date="2019" name="Int. J. Syst. Evol. Microbiol.">
        <title>The Global Catalogue of Microorganisms (GCM) 10K type strain sequencing project: providing services to taxonomists for standard genome sequencing and annotation.</title>
        <authorList>
            <consortium name="The Broad Institute Genomics Platform"/>
            <consortium name="The Broad Institute Genome Sequencing Center for Infectious Disease"/>
            <person name="Wu L."/>
            <person name="Ma J."/>
        </authorList>
    </citation>
    <scope>NUCLEOTIDE SEQUENCE [LARGE SCALE GENOMIC DNA]</scope>
    <source>
        <strain evidence="10">CECT 7184</strain>
    </source>
</reference>
<dbReference type="Pfam" id="PF00213">
    <property type="entry name" value="OSCP"/>
    <property type="match status" value="1"/>
</dbReference>
<protein>
    <recommendedName>
        <fullName evidence="8">ATP synthase subunit delta</fullName>
    </recommendedName>
    <alternativeName>
        <fullName evidence="8">ATP synthase F(1) sector subunit delta</fullName>
    </alternativeName>
    <alternativeName>
        <fullName evidence="8">F-type ATPase subunit delta</fullName>
        <shortName evidence="8">F-ATPase subunit delta</shortName>
    </alternativeName>
</protein>
<comment type="function">
    <text evidence="8">This protein is part of the stalk that links CF(0) to CF(1). It either transmits conformational changes from CF(0) to CF(1) or is implicated in proton conduction.</text>
</comment>
<evidence type="ECO:0000256" key="5">
    <source>
        <dbReference type="ARBA" id="ARBA00023136"/>
    </source>
</evidence>
<keyword evidence="2 8" id="KW-0813">Transport</keyword>
<accession>A0ABW0YJ84</accession>
<evidence type="ECO:0000256" key="8">
    <source>
        <dbReference type="HAMAP-Rule" id="MF_01416"/>
    </source>
</evidence>
<keyword evidence="10" id="KW-1185">Reference proteome</keyword>